<sequence>METILQRLTELDEVTGVILVGKDGLIVSGTLHSEDEEMIGALSATAFGSLSTYTKQINQGEIRHAIIETQQGTIQMAEVGDLILVVTTQQTRSPNLGRVRLEMKKACRQILPLVTSQ</sequence>
<protein>
    <recommendedName>
        <fullName evidence="1">Roadblock/LAMTOR2 domain-containing protein</fullName>
    </recommendedName>
</protein>
<dbReference type="Pfam" id="PF03259">
    <property type="entry name" value="Robl_LC7"/>
    <property type="match status" value="1"/>
</dbReference>
<gene>
    <name evidence="2" type="ORF">A4R35_02730</name>
</gene>
<evidence type="ECO:0000313" key="2">
    <source>
        <dbReference type="EMBL" id="RAQ94432.1"/>
    </source>
</evidence>
<keyword evidence="3" id="KW-1185">Reference proteome</keyword>
<dbReference type="AlphaFoldDB" id="A0A328VEH6"/>
<feature type="domain" description="Roadblock/LAMTOR2" evidence="1">
    <location>
        <begin position="1"/>
        <end position="88"/>
    </location>
</feature>
<accession>A0A328VEH6</accession>
<dbReference type="RefSeq" id="WP_170293221.1">
    <property type="nucleotide sequence ID" value="NZ_MCIF01000002.1"/>
</dbReference>
<reference evidence="2 3" key="1">
    <citation type="submission" date="2016-08" db="EMBL/GenBank/DDBJ databases">
        <title>Analysis of Carbohydrate Active Enzymes in Thermogemmatispora T81 Reveals Carbohydrate Degradation Ability.</title>
        <authorList>
            <person name="Tomazini A."/>
            <person name="Lal S."/>
            <person name="Stott M."/>
            <person name="Henrissat B."/>
            <person name="Polikarpov I."/>
            <person name="Sparling R."/>
            <person name="Levin D.B."/>
        </authorList>
    </citation>
    <scope>NUCLEOTIDE SEQUENCE [LARGE SCALE GENOMIC DNA]</scope>
    <source>
        <strain evidence="2 3">T81</strain>
    </source>
</reference>
<dbReference type="InterPro" id="IPR004942">
    <property type="entry name" value="Roadblock/LAMTOR2_dom"/>
</dbReference>
<dbReference type="Gene3D" id="3.30.450.30">
    <property type="entry name" value="Dynein light chain 2a, cytoplasmic"/>
    <property type="match status" value="1"/>
</dbReference>
<dbReference type="SUPFAM" id="SSF103196">
    <property type="entry name" value="Roadblock/LC7 domain"/>
    <property type="match status" value="1"/>
</dbReference>
<proteinExistence type="predicted"/>
<dbReference type="Proteomes" id="UP000248706">
    <property type="component" value="Unassembled WGS sequence"/>
</dbReference>
<organism evidence="2 3">
    <name type="scientific">Thermogemmatispora tikiterensis</name>
    <dbReference type="NCBI Taxonomy" id="1825093"/>
    <lineage>
        <taxon>Bacteria</taxon>
        <taxon>Bacillati</taxon>
        <taxon>Chloroflexota</taxon>
        <taxon>Ktedonobacteria</taxon>
        <taxon>Thermogemmatisporales</taxon>
        <taxon>Thermogemmatisporaceae</taxon>
        <taxon>Thermogemmatispora</taxon>
    </lineage>
</organism>
<dbReference type="EMBL" id="MCIF01000002">
    <property type="protein sequence ID" value="RAQ94432.1"/>
    <property type="molecule type" value="Genomic_DNA"/>
</dbReference>
<evidence type="ECO:0000259" key="1">
    <source>
        <dbReference type="SMART" id="SM00960"/>
    </source>
</evidence>
<evidence type="ECO:0000313" key="3">
    <source>
        <dbReference type="Proteomes" id="UP000248706"/>
    </source>
</evidence>
<dbReference type="SMART" id="SM00960">
    <property type="entry name" value="Robl_LC7"/>
    <property type="match status" value="1"/>
</dbReference>
<comment type="caution">
    <text evidence="2">The sequence shown here is derived from an EMBL/GenBank/DDBJ whole genome shotgun (WGS) entry which is preliminary data.</text>
</comment>
<name>A0A328VEH6_9CHLR</name>